<reference evidence="2 3" key="1">
    <citation type="submission" date="2017-10" db="EMBL/GenBank/DDBJ databases">
        <title>Comparative genomics in systemic dimorphic fungi from Ajellomycetaceae.</title>
        <authorList>
            <person name="Munoz J.F."/>
            <person name="Mcewen J.G."/>
            <person name="Clay O.K."/>
            <person name="Cuomo C.A."/>
        </authorList>
    </citation>
    <scope>NUCLEOTIDE SEQUENCE [LARGE SCALE GENOMIC DNA]</scope>
    <source>
        <strain evidence="2 3">UAMH7299</strain>
    </source>
</reference>
<feature type="region of interest" description="Disordered" evidence="1">
    <location>
        <begin position="232"/>
        <end position="260"/>
    </location>
</feature>
<dbReference type="AlphaFoldDB" id="A0A2B7XDR3"/>
<feature type="compositionally biased region" description="Basic and acidic residues" evidence="1">
    <location>
        <begin position="232"/>
        <end position="241"/>
    </location>
</feature>
<proteinExistence type="predicted"/>
<sequence>MKLQSSLWSVKLKVKRTCTRLLAKVGLSQIDTQLKPSEPVAEIWGRAYQHPHQTPIPNDDDRASYKSGRTVIRKSKLRLGFERRKSERRVLTKKRKTHGTHVIRNAEELAQIYVPALNPEQFFAQAYNPQGFDPQGYEAEAYEEEAFDPEAYERDDLSDNLSSIHDDEEIPLPTIHRLRSRNVNMRRPTPLPLQRVVLEAETTTSSVTSIHARLVRRRSTLNLNRHFVQRETVEEETHVEENNNDDQGDAIPTPETSYFPPSSPPDIEATISAHFQPQLSFSTPTRPRGNAFKDYKFGPRSTSSAACSCACHPRPLKDWPVEEFEKQTPTKTIVAWIHNIPEYDGACEDNKVSPDIRVLRRKQKVENLSSRFDQSSDM</sequence>
<dbReference type="Proteomes" id="UP000224634">
    <property type="component" value="Unassembled WGS sequence"/>
</dbReference>
<evidence type="ECO:0000313" key="2">
    <source>
        <dbReference type="EMBL" id="PGH07050.1"/>
    </source>
</evidence>
<evidence type="ECO:0000313" key="3">
    <source>
        <dbReference type="Proteomes" id="UP000224634"/>
    </source>
</evidence>
<gene>
    <name evidence="2" type="ORF">AJ80_08063</name>
</gene>
<dbReference type="EMBL" id="PDNA01000173">
    <property type="protein sequence ID" value="PGH07050.1"/>
    <property type="molecule type" value="Genomic_DNA"/>
</dbReference>
<protein>
    <submittedName>
        <fullName evidence="2">Uncharacterized protein</fullName>
    </submittedName>
</protein>
<organism evidence="2 3">
    <name type="scientific">Polytolypa hystricis (strain UAMH7299)</name>
    <dbReference type="NCBI Taxonomy" id="1447883"/>
    <lineage>
        <taxon>Eukaryota</taxon>
        <taxon>Fungi</taxon>
        <taxon>Dikarya</taxon>
        <taxon>Ascomycota</taxon>
        <taxon>Pezizomycotina</taxon>
        <taxon>Eurotiomycetes</taxon>
        <taxon>Eurotiomycetidae</taxon>
        <taxon>Onygenales</taxon>
        <taxon>Onygenales incertae sedis</taxon>
        <taxon>Polytolypa</taxon>
    </lineage>
</organism>
<accession>A0A2B7XDR3</accession>
<evidence type="ECO:0000256" key="1">
    <source>
        <dbReference type="SAM" id="MobiDB-lite"/>
    </source>
</evidence>
<comment type="caution">
    <text evidence="2">The sequence shown here is derived from an EMBL/GenBank/DDBJ whole genome shotgun (WGS) entry which is preliminary data.</text>
</comment>
<keyword evidence="3" id="KW-1185">Reference proteome</keyword>
<name>A0A2B7XDR3_POLH7</name>